<evidence type="ECO:0000313" key="2">
    <source>
        <dbReference type="EMBL" id="KNC73401.1"/>
    </source>
</evidence>
<dbReference type="AlphaFoldDB" id="A0A0L0FA26"/>
<feature type="region of interest" description="Disordered" evidence="1">
    <location>
        <begin position="59"/>
        <end position="93"/>
    </location>
</feature>
<protein>
    <submittedName>
        <fullName evidence="2">Uncharacterized protein</fullName>
    </submittedName>
</protein>
<keyword evidence="3" id="KW-1185">Reference proteome</keyword>
<evidence type="ECO:0000256" key="1">
    <source>
        <dbReference type="SAM" id="MobiDB-lite"/>
    </source>
</evidence>
<evidence type="ECO:0000313" key="3">
    <source>
        <dbReference type="Proteomes" id="UP000054560"/>
    </source>
</evidence>
<gene>
    <name evidence="2" type="ORF">SARC_14041</name>
</gene>
<dbReference type="EMBL" id="KQ245663">
    <property type="protein sequence ID" value="KNC73401.1"/>
    <property type="molecule type" value="Genomic_DNA"/>
</dbReference>
<dbReference type="RefSeq" id="XP_014147303.1">
    <property type="nucleotide sequence ID" value="XM_014291828.1"/>
</dbReference>
<feature type="non-terminal residue" evidence="2">
    <location>
        <position position="93"/>
    </location>
</feature>
<name>A0A0L0FA26_9EUKA</name>
<dbReference type="GeneID" id="25914545"/>
<reference evidence="2 3" key="1">
    <citation type="submission" date="2011-02" db="EMBL/GenBank/DDBJ databases">
        <title>The Genome Sequence of Sphaeroforma arctica JP610.</title>
        <authorList>
            <consortium name="The Broad Institute Genome Sequencing Platform"/>
            <person name="Russ C."/>
            <person name="Cuomo C."/>
            <person name="Young S.K."/>
            <person name="Zeng Q."/>
            <person name="Gargeya S."/>
            <person name="Alvarado L."/>
            <person name="Berlin A."/>
            <person name="Chapman S.B."/>
            <person name="Chen Z."/>
            <person name="Freedman E."/>
            <person name="Gellesch M."/>
            <person name="Goldberg J."/>
            <person name="Griggs A."/>
            <person name="Gujja S."/>
            <person name="Heilman E."/>
            <person name="Heiman D."/>
            <person name="Howarth C."/>
            <person name="Mehta T."/>
            <person name="Neiman D."/>
            <person name="Pearson M."/>
            <person name="Roberts A."/>
            <person name="Saif S."/>
            <person name="Shea T."/>
            <person name="Shenoy N."/>
            <person name="Sisk P."/>
            <person name="Stolte C."/>
            <person name="Sykes S."/>
            <person name="White J."/>
            <person name="Yandava C."/>
            <person name="Burger G."/>
            <person name="Gray M.W."/>
            <person name="Holland P.W.H."/>
            <person name="King N."/>
            <person name="Lang F.B.F."/>
            <person name="Roger A.J."/>
            <person name="Ruiz-Trillo I."/>
            <person name="Haas B."/>
            <person name="Nusbaum C."/>
            <person name="Birren B."/>
        </authorList>
    </citation>
    <scope>NUCLEOTIDE SEQUENCE [LARGE SCALE GENOMIC DNA]</scope>
    <source>
        <strain evidence="2 3">JP610</strain>
    </source>
</reference>
<proteinExistence type="predicted"/>
<accession>A0A0L0FA26</accession>
<organism evidence="2 3">
    <name type="scientific">Sphaeroforma arctica JP610</name>
    <dbReference type="NCBI Taxonomy" id="667725"/>
    <lineage>
        <taxon>Eukaryota</taxon>
        <taxon>Ichthyosporea</taxon>
        <taxon>Ichthyophonida</taxon>
        <taxon>Sphaeroforma</taxon>
    </lineage>
</organism>
<sequence>MRAQMIGQHMMSNQDMLYAGVRYSGSNGLGTTPATPPVSSILHDDRCSGLPHDVITGVEADSLRGGETTRTVPDPSHVSVDGTSRAQDDDVRA</sequence>
<dbReference type="Proteomes" id="UP000054560">
    <property type="component" value="Unassembled WGS sequence"/>
</dbReference>